<dbReference type="AlphaFoldDB" id="A0A1A9ZT41"/>
<sequence length="141" mass="16561">MEKFTLSSSKIPWRNFSSTIVSYIKSFLSFLLKLLVDIRSREWINWINQGKTEPCEEESLSQLKQKSLVVNSEQSYPQANWKKTYFSRKLRFTSLPTKRWLHANDSDDAAIHSRSVNYANMLTTLVYPSPLTSAYLHQRHQ</sequence>
<keyword evidence="2" id="KW-1185">Reference proteome</keyword>
<accession>A0A1A9ZT41</accession>
<protein>
    <submittedName>
        <fullName evidence="1">Uncharacterized protein</fullName>
    </submittedName>
</protein>
<name>A0A1A9ZT41_GLOPL</name>
<dbReference type="EnsemblMetazoa" id="GPAI024075-RA">
    <property type="protein sequence ID" value="GPAI024075-PA"/>
    <property type="gene ID" value="GPAI024075"/>
</dbReference>
<organism evidence="1 2">
    <name type="scientific">Glossina pallidipes</name>
    <name type="common">Tsetse fly</name>
    <dbReference type="NCBI Taxonomy" id="7398"/>
    <lineage>
        <taxon>Eukaryota</taxon>
        <taxon>Metazoa</taxon>
        <taxon>Ecdysozoa</taxon>
        <taxon>Arthropoda</taxon>
        <taxon>Hexapoda</taxon>
        <taxon>Insecta</taxon>
        <taxon>Pterygota</taxon>
        <taxon>Neoptera</taxon>
        <taxon>Endopterygota</taxon>
        <taxon>Diptera</taxon>
        <taxon>Brachycera</taxon>
        <taxon>Muscomorpha</taxon>
        <taxon>Hippoboscoidea</taxon>
        <taxon>Glossinidae</taxon>
        <taxon>Glossina</taxon>
    </lineage>
</organism>
<reference evidence="2" key="1">
    <citation type="submission" date="2014-03" db="EMBL/GenBank/DDBJ databases">
        <authorList>
            <person name="Aksoy S."/>
            <person name="Warren W."/>
            <person name="Wilson R.K."/>
        </authorList>
    </citation>
    <scope>NUCLEOTIDE SEQUENCE [LARGE SCALE GENOMIC DNA]</scope>
    <source>
        <strain evidence="2">IAEA</strain>
    </source>
</reference>
<reference evidence="1" key="2">
    <citation type="submission" date="2020-05" db="UniProtKB">
        <authorList>
            <consortium name="EnsemblMetazoa"/>
        </authorList>
    </citation>
    <scope>IDENTIFICATION</scope>
    <source>
        <strain evidence="1">IAEA</strain>
    </source>
</reference>
<evidence type="ECO:0000313" key="2">
    <source>
        <dbReference type="Proteomes" id="UP000092445"/>
    </source>
</evidence>
<evidence type="ECO:0000313" key="1">
    <source>
        <dbReference type="EnsemblMetazoa" id="GPAI024075-PA"/>
    </source>
</evidence>
<proteinExistence type="predicted"/>
<dbReference type="Proteomes" id="UP000092445">
    <property type="component" value="Unassembled WGS sequence"/>
</dbReference>
<dbReference type="VEuPathDB" id="VectorBase:GPAI024075"/>